<organism evidence="1 2">
    <name type="scientific">Streptomyces viridochromogenes</name>
    <dbReference type="NCBI Taxonomy" id="1938"/>
    <lineage>
        <taxon>Bacteria</taxon>
        <taxon>Bacillati</taxon>
        <taxon>Actinomycetota</taxon>
        <taxon>Actinomycetes</taxon>
        <taxon>Kitasatosporales</taxon>
        <taxon>Streptomycetaceae</taxon>
        <taxon>Streptomyces</taxon>
    </lineage>
</organism>
<dbReference type="AlphaFoldDB" id="A0A0J7YZR4"/>
<dbReference type="Proteomes" id="UP000037432">
    <property type="component" value="Unassembled WGS sequence"/>
</dbReference>
<protein>
    <submittedName>
        <fullName evidence="1">Uncharacterized protein</fullName>
    </submittedName>
</protein>
<dbReference type="EMBL" id="LFNT01000075">
    <property type="protein sequence ID" value="KMS68533.1"/>
    <property type="molecule type" value="Genomic_DNA"/>
</dbReference>
<comment type="caution">
    <text evidence="1">The sequence shown here is derived from an EMBL/GenBank/DDBJ whole genome shotgun (WGS) entry which is preliminary data.</text>
</comment>
<dbReference type="OrthoDB" id="4333273at2"/>
<evidence type="ECO:0000313" key="2">
    <source>
        <dbReference type="Proteomes" id="UP000037432"/>
    </source>
</evidence>
<evidence type="ECO:0000313" key="1">
    <source>
        <dbReference type="EMBL" id="KMS68533.1"/>
    </source>
</evidence>
<name>A0A0J7YZR4_STRVR</name>
<proteinExistence type="predicted"/>
<gene>
    <name evidence="1" type="ORF">ACM01_38765</name>
</gene>
<dbReference type="PATRIC" id="fig|1938.3.peg.8433"/>
<reference evidence="1 2" key="1">
    <citation type="submission" date="2015-06" db="EMBL/GenBank/DDBJ databases">
        <authorList>
            <person name="Ju K.-S."/>
            <person name="Doroghazi J.R."/>
            <person name="Metcalf W.W."/>
        </authorList>
    </citation>
    <scope>NUCLEOTIDE SEQUENCE [LARGE SCALE GENOMIC DNA]</scope>
    <source>
        <strain evidence="1 2">NRRL 3414</strain>
    </source>
</reference>
<sequence length="71" mass="8358">MSVTQYHLLDVYRARQLGESAPPAPGAHDWQVVREWRDERHFRAVLAERPARGRIRQALGRWLRPRPRSAC</sequence>
<accession>A0A0J7YZR4</accession>
<dbReference type="RefSeq" id="WP_048586144.1">
    <property type="nucleotide sequence ID" value="NZ_LFNT01000075.1"/>
</dbReference>